<dbReference type="InterPro" id="IPR036852">
    <property type="entry name" value="Peptidase_S8/S53_dom_sf"/>
</dbReference>
<feature type="domain" description="Peptidase S8/S53" evidence="2">
    <location>
        <begin position="13"/>
        <end position="276"/>
    </location>
</feature>
<dbReference type="InterPro" id="IPR000209">
    <property type="entry name" value="Peptidase_S8/S53_dom"/>
</dbReference>
<dbReference type="Pfam" id="PF00082">
    <property type="entry name" value="Peptidase_S8"/>
    <property type="match status" value="1"/>
</dbReference>
<dbReference type="Gene3D" id="3.40.50.200">
    <property type="entry name" value="Peptidase S8/S53 domain"/>
    <property type="match status" value="2"/>
</dbReference>
<dbReference type="GO" id="GO:0006508">
    <property type="term" value="P:proteolysis"/>
    <property type="evidence" value="ECO:0007669"/>
    <property type="project" value="InterPro"/>
</dbReference>
<dbReference type="GO" id="GO:0004252">
    <property type="term" value="F:serine-type endopeptidase activity"/>
    <property type="evidence" value="ECO:0007669"/>
    <property type="project" value="InterPro"/>
</dbReference>
<organism evidence="3 4">
    <name type="scientific">Panagrolaimus davidi</name>
    <dbReference type="NCBI Taxonomy" id="227884"/>
    <lineage>
        <taxon>Eukaryota</taxon>
        <taxon>Metazoa</taxon>
        <taxon>Ecdysozoa</taxon>
        <taxon>Nematoda</taxon>
        <taxon>Chromadorea</taxon>
        <taxon>Rhabditida</taxon>
        <taxon>Tylenchina</taxon>
        <taxon>Panagrolaimomorpha</taxon>
        <taxon>Panagrolaimoidea</taxon>
        <taxon>Panagrolaimidae</taxon>
        <taxon>Panagrolaimus</taxon>
    </lineage>
</organism>
<evidence type="ECO:0000259" key="2">
    <source>
        <dbReference type="Pfam" id="PF00082"/>
    </source>
</evidence>
<dbReference type="SUPFAM" id="SSF52743">
    <property type="entry name" value="Subtilisin-like"/>
    <property type="match status" value="1"/>
</dbReference>
<evidence type="ECO:0000313" key="4">
    <source>
        <dbReference type="WBParaSite" id="PDA_v2.g5297.t1"/>
    </source>
</evidence>
<dbReference type="AlphaFoldDB" id="A0A914QND4"/>
<feature type="compositionally biased region" description="Basic and acidic residues" evidence="1">
    <location>
        <begin position="112"/>
        <end position="130"/>
    </location>
</feature>
<proteinExistence type="predicted"/>
<feature type="region of interest" description="Disordered" evidence="1">
    <location>
        <begin position="109"/>
        <end position="130"/>
    </location>
</feature>
<accession>A0A914QND4</accession>
<name>A0A914QND4_9BILA</name>
<sequence length="285" mass="31921">MVEFLQRYPEYDGRGLLIAIIDGAIDVSLDGLQKTSTGLPKVIDCFDFSGAGDVDTSLIKKTGTDETNLELLSGKKIIIPQNWKNPSNEWHIGIKFWKEINSQKLADINESTDEKREEEQSSEEENKAETIKPKEEEIFEKINFFDALPKNDIVDCIVWNDGKIWCTCIVPAASAAENIENVKVLTNFRDKHEYCFIFDNISCCATIKNEGNLLELFIPLSGHGSYVSQVAAAHYPSQPEKDGLAPGAQIISMNVMNECNNNENIKEKAIEKAVKNLHCLTSKTM</sequence>
<dbReference type="WBParaSite" id="PDA_v2.g5297.t1">
    <property type="protein sequence ID" value="PDA_v2.g5297.t1"/>
    <property type="gene ID" value="PDA_v2.g5297"/>
</dbReference>
<keyword evidence="3" id="KW-1185">Reference proteome</keyword>
<protein>
    <submittedName>
        <fullName evidence="4">Peptidase S8/S53 domain-containing protein</fullName>
    </submittedName>
</protein>
<reference evidence="4" key="1">
    <citation type="submission" date="2022-11" db="UniProtKB">
        <authorList>
            <consortium name="WormBaseParasite"/>
        </authorList>
    </citation>
    <scope>IDENTIFICATION</scope>
</reference>
<evidence type="ECO:0000313" key="3">
    <source>
        <dbReference type="Proteomes" id="UP000887578"/>
    </source>
</evidence>
<dbReference type="Proteomes" id="UP000887578">
    <property type="component" value="Unplaced"/>
</dbReference>
<evidence type="ECO:0000256" key="1">
    <source>
        <dbReference type="SAM" id="MobiDB-lite"/>
    </source>
</evidence>